<dbReference type="InterPro" id="IPR051292">
    <property type="entry name" value="Xyl/GlcA_transferase"/>
</dbReference>
<keyword evidence="5" id="KW-0472">Membrane</keyword>
<dbReference type="Proteomes" id="UP000650833">
    <property type="component" value="Unassembled WGS sequence"/>
</dbReference>
<dbReference type="PANTHER" id="PTHR12270:SF52">
    <property type="entry name" value="GLYCOSYLTRANSFERASE-LIKE PROTEIN GNT13-RELATED"/>
    <property type="match status" value="1"/>
</dbReference>
<evidence type="ECO:0000313" key="8">
    <source>
        <dbReference type="Proteomes" id="UP000650833"/>
    </source>
</evidence>
<evidence type="ECO:0008006" key="9">
    <source>
        <dbReference type="Google" id="ProtNLM"/>
    </source>
</evidence>
<dbReference type="GO" id="GO:0042285">
    <property type="term" value="F:xylosyltransferase activity"/>
    <property type="evidence" value="ECO:0007669"/>
    <property type="project" value="TreeGrafter"/>
</dbReference>
<gene>
    <name evidence="7" type="ORF">INT46_000367</name>
</gene>
<sequence length="447" mass="51048">MQDDIIGLLNPLVPQTLYGKSDFSHQQKAFSPGVFRDLSTIQLSEGCRLKVKVEGRVDDGEWLTIPEGQTQCTESGYGVKCRNFVELDLRADILIVAQQMKKLMNERHTQNEEIILIQHAMINGQTNNLDVSMISQFSVNRLDTFKKAIEAWTGPISVAIYLTQSTDIDDLIKYFENEDNLRIYSRVTITLVKPKYLDNSHLTYPINHLRNIAITESSTDYIFVIDADFTPSNNLYNYLRSRLLPYIVYQAGEMPDTAWVVPCFAIREDFNNLSMPQSYEELRKLVGQNIAYITDPGAGHGPTLATEVAMDRSLLHGNPLAYEVCFESQWEPYYVLHRSAPLYDARFKNQGGDKQSHTLHLNAKKYRFMVLREIFMLHKDHSTLTWPGGGFEKSQKAATNWNYFEDFMKEIELLYGASARWPRGCSAEAIGWQDQRRDVLGLAAGAV</sequence>
<keyword evidence="8" id="KW-1185">Reference proteome</keyword>
<dbReference type="EMBL" id="JAEPRC010000006">
    <property type="protein sequence ID" value="KAG2215561.1"/>
    <property type="molecule type" value="Genomic_DNA"/>
</dbReference>
<dbReference type="PANTHER" id="PTHR12270">
    <property type="entry name" value="GLYCOSYLTRANSFERASE-RELATED"/>
    <property type="match status" value="1"/>
</dbReference>
<keyword evidence="4" id="KW-1133">Transmembrane helix</keyword>
<dbReference type="InterPro" id="IPR029044">
    <property type="entry name" value="Nucleotide-diphossugar_trans"/>
</dbReference>
<keyword evidence="2" id="KW-0812">Transmembrane</keyword>
<protein>
    <recommendedName>
        <fullName evidence="9">Glycosyltransferase family 49 protein</fullName>
    </recommendedName>
</protein>
<evidence type="ECO:0000256" key="4">
    <source>
        <dbReference type="ARBA" id="ARBA00022989"/>
    </source>
</evidence>
<keyword evidence="6" id="KW-0325">Glycoprotein</keyword>
<proteinExistence type="predicted"/>
<evidence type="ECO:0000256" key="1">
    <source>
        <dbReference type="ARBA" id="ARBA00004606"/>
    </source>
</evidence>
<evidence type="ECO:0000256" key="6">
    <source>
        <dbReference type="ARBA" id="ARBA00023180"/>
    </source>
</evidence>
<dbReference type="Pfam" id="PF13896">
    <property type="entry name" value="Glyco_transf_49"/>
    <property type="match status" value="2"/>
</dbReference>
<organism evidence="7 8">
    <name type="scientific">Mucor plumbeus</name>
    <dbReference type="NCBI Taxonomy" id="97098"/>
    <lineage>
        <taxon>Eukaryota</taxon>
        <taxon>Fungi</taxon>
        <taxon>Fungi incertae sedis</taxon>
        <taxon>Mucoromycota</taxon>
        <taxon>Mucoromycotina</taxon>
        <taxon>Mucoromycetes</taxon>
        <taxon>Mucorales</taxon>
        <taxon>Mucorineae</taxon>
        <taxon>Mucoraceae</taxon>
        <taxon>Mucor</taxon>
    </lineage>
</organism>
<name>A0A8H7RQY7_9FUNG</name>
<reference evidence="7" key="1">
    <citation type="submission" date="2020-12" db="EMBL/GenBank/DDBJ databases">
        <title>Metabolic potential, ecology and presence of endohyphal bacteria is reflected in genomic diversity of Mucoromycotina.</title>
        <authorList>
            <person name="Muszewska A."/>
            <person name="Okrasinska A."/>
            <person name="Steczkiewicz K."/>
            <person name="Drgas O."/>
            <person name="Orlowska M."/>
            <person name="Perlinska-Lenart U."/>
            <person name="Aleksandrzak-Piekarczyk T."/>
            <person name="Szatraj K."/>
            <person name="Zielenkiewicz U."/>
            <person name="Pilsyk S."/>
            <person name="Malc E."/>
            <person name="Mieczkowski P."/>
            <person name="Kruszewska J.S."/>
            <person name="Biernat P."/>
            <person name="Pawlowska J."/>
        </authorList>
    </citation>
    <scope>NUCLEOTIDE SEQUENCE</scope>
    <source>
        <strain evidence="7">CBS 226.32</strain>
    </source>
</reference>
<dbReference type="AlphaFoldDB" id="A0A8H7RQY7"/>
<dbReference type="GO" id="GO:0035269">
    <property type="term" value="P:protein O-linked glycosylation via mannose"/>
    <property type="evidence" value="ECO:0007669"/>
    <property type="project" value="TreeGrafter"/>
</dbReference>
<evidence type="ECO:0000256" key="2">
    <source>
        <dbReference type="ARBA" id="ARBA00022692"/>
    </source>
</evidence>
<evidence type="ECO:0000256" key="3">
    <source>
        <dbReference type="ARBA" id="ARBA00022968"/>
    </source>
</evidence>
<dbReference type="OrthoDB" id="411524at2759"/>
<dbReference type="GO" id="GO:0016020">
    <property type="term" value="C:membrane"/>
    <property type="evidence" value="ECO:0007669"/>
    <property type="project" value="UniProtKB-SubCell"/>
</dbReference>
<comment type="caution">
    <text evidence="7">The sequence shown here is derived from an EMBL/GenBank/DDBJ whole genome shotgun (WGS) entry which is preliminary data.</text>
</comment>
<dbReference type="Gene3D" id="3.90.550.10">
    <property type="entry name" value="Spore Coat Polysaccharide Biosynthesis Protein SpsA, Chain A"/>
    <property type="match status" value="1"/>
</dbReference>
<dbReference type="GO" id="GO:0015020">
    <property type="term" value="F:glucuronosyltransferase activity"/>
    <property type="evidence" value="ECO:0007669"/>
    <property type="project" value="TreeGrafter"/>
</dbReference>
<comment type="subcellular location">
    <subcellularLocation>
        <location evidence="1">Membrane</location>
        <topology evidence="1">Single-pass type II membrane protein</topology>
    </subcellularLocation>
</comment>
<evidence type="ECO:0000313" key="7">
    <source>
        <dbReference type="EMBL" id="KAG2215561.1"/>
    </source>
</evidence>
<evidence type="ECO:0000256" key="5">
    <source>
        <dbReference type="ARBA" id="ARBA00023136"/>
    </source>
</evidence>
<accession>A0A8H7RQY7</accession>
<keyword evidence="3" id="KW-0735">Signal-anchor</keyword>